<proteinExistence type="inferred from homology"/>
<reference evidence="10" key="1">
    <citation type="journal article" date="2019" name="Int. J. Syst. Evol. Microbiol.">
        <title>The Global Catalogue of Microorganisms (GCM) 10K type strain sequencing project: providing services to taxonomists for standard genome sequencing and annotation.</title>
        <authorList>
            <consortium name="The Broad Institute Genomics Platform"/>
            <consortium name="The Broad Institute Genome Sequencing Center for Infectious Disease"/>
            <person name="Wu L."/>
            <person name="Ma J."/>
        </authorList>
    </citation>
    <scope>NUCLEOTIDE SEQUENCE [LARGE SCALE GENOMIC DNA]</scope>
    <source>
        <strain evidence="10">JCM 10303</strain>
    </source>
</reference>
<feature type="transmembrane region" description="Helical" evidence="7">
    <location>
        <begin position="316"/>
        <end position="336"/>
    </location>
</feature>
<evidence type="ECO:0000256" key="4">
    <source>
        <dbReference type="ARBA" id="ARBA00022989"/>
    </source>
</evidence>
<evidence type="ECO:0000259" key="8">
    <source>
        <dbReference type="Pfam" id="PF02687"/>
    </source>
</evidence>
<dbReference type="Pfam" id="PF02687">
    <property type="entry name" value="FtsX"/>
    <property type="match status" value="2"/>
</dbReference>
<feature type="domain" description="ABC3 transporter permease C-terminal" evidence="8">
    <location>
        <begin position="625"/>
        <end position="726"/>
    </location>
</feature>
<dbReference type="InterPro" id="IPR003838">
    <property type="entry name" value="ABC3_permease_C"/>
</dbReference>
<dbReference type="Proteomes" id="UP001500729">
    <property type="component" value="Unassembled WGS sequence"/>
</dbReference>
<evidence type="ECO:0000313" key="9">
    <source>
        <dbReference type="EMBL" id="GAA0531552.1"/>
    </source>
</evidence>
<keyword evidence="2" id="KW-1003">Cell membrane</keyword>
<feature type="transmembrane region" description="Helical" evidence="7">
    <location>
        <begin position="708"/>
        <end position="726"/>
    </location>
</feature>
<feature type="transmembrane region" description="Helical" evidence="7">
    <location>
        <begin position="342"/>
        <end position="372"/>
    </location>
</feature>
<dbReference type="EMBL" id="BAAAGS010000020">
    <property type="protein sequence ID" value="GAA0531552.1"/>
    <property type="molecule type" value="Genomic_DNA"/>
</dbReference>
<evidence type="ECO:0000313" key="10">
    <source>
        <dbReference type="Proteomes" id="UP001500729"/>
    </source>
</evidence>
<protein>
    <submittedName>
        <fullName evidence="9">ABC transporter permease</fullName>
    </submittedName>
</protein>
<feature type="transmembrane region" description="Helical" evidence="7">
    <location>
        <begin position="224"/>
        <end position="248"/>
    </location>
</feature>
<organism evidence="9 10">
    <name type="scientific">Saccharopolyspora erythraea</name>
    <name type="common">Streptomyces erythraeus</name>
    <dbReference type="NCBI Taxonomy" id="1836"/>
    <lineage>
        <taxon>Bacteria</taxon>
        <taxon>Bacillati</taxon>
        <taxon>Actinomycetota</taxon>
        <taxon>Actinomycetes</taxon>
        <taxon>Pseudonocardiales</taxon>
        <taxon>Pseudonocardiaceae</taxon>
        <taxon>Saccharopolyspora</taxon>
    </lineage>
</organism>
<evidence type="ECO:0000256" key="7">
    <source>
        <dbReference type="SAM" id="Phobius"/>
    </source>
</evidence>
<keyword evidence="3 7" id="KW-0812">Transmembrane</keyword>
<evidence type="ECO:0000256" key="5">
    <source>
        <dbReference type="ARBA" id="ARBA00023136"/>
    </source>
</evidence>
<keyword evidence="10" id="KW-1185">Reference proteome</keyword>
<sequence>MNPVQLALRVLRGDSRSRLSAVLTALGVAVGTALVVLLSSLPGAVDARGERSQWQYSEHAEPTGTALSSADFVRGEQITRLDVSGDPRVPADAPRLPAPGQVLLSPRLAELTRTMPPGELADRFPGEVAGTIGPEHLRYPEQLVAVVAHPPGALDATAAGHEGGWAAGQAGTQDFLLKFLAWVGIALLAAPSLVLVASASRLTAARRERRLAALRLAGATPGQVVATVAAETGFAAVAGTAGGLLLGWPLRMLVMHVPWGGGTWLASDFTPSSATVLGVAAGIPALVVLAAVLGLRRVVRAPVGAAMEHSKKAPKAWRLVAIAAAAAFFVFGLAFAQQTGNIAVLLASLVVIVLSASVVGPWLTAVLGTLFSKLWRRPSTLLAGRRLRNDPKAAYRSASGVVLAVFVGSMALTLLPGFESQAGGGRSFKDSVLYLNVPAAQAAEQRRLIAEQLARGGTEATVATAGRVVVETPGNSYSGLVIGCAEAAEVTRMAVGACAGPPSVRADPALNLQAVGLRVVPTGGYGESNGSEGGVPVPPGTPVRPLGGQDPDLVDSVLVDPSLVPGVLATGETTVAVAPRNDADREEVRTAMALAAPGAVVQSRELVLADQQTILGDLRRITAIGLVIASVLAGCSAAITAASSVVDRRRTFGALIAAGTPRRVLARALRTEAALPALVATLGAGAGGVGVGYGLLSLFKIDGALSPWVFAPVALGVLVAVLAASASGPMLRRVASEPFAEE</sequence>
<evidence type="ECO:0000256" key="6">
    <source>
        <dbReference type="ARBA" id="ARBA00038076"/>
    </source>
</evidence>
<keyword evidence="4 7" id="KW-1133">Transmembrane helix</keyword>
<feature type="domain" description="ABC3 transporter permease C-terminal" evidence="8">
    <location>
        <begin position="185"/>
        <end position="302"/>
    </location>
</feature>
<dbReference type="PANTHER" id="PTHR30572">
    <property type="entry name" value="MEMBRANE COMPONENT OF TRANSPORTER-RELATED"/>
    <property type="match status" value="1"/>
</dbReference>
<name>A0ABP3N2Y3_SACER</name>
<feature type="transmembrane region" description="Helical" evidence="7">
    <location>
        <begin position="21"/>
        <end position="41"/>
    </location>
</feature>
<dbReference type="PANTHER" id="PTHR30572:SF4">
    <property type="entry name" value="ABC TRANSPORTER PERMEASE YTRF"/>
    <property type="match status" value="1"/>
</dbReference>
<comment type="caution">
    <text evidence="9">The sequence shown here is derived from an EMBL/GenBank/DDBJ whole genome shotgun (WGS) entry which is preliminary data.</text>
</comment>
<feature type="transmembrane region" description="Helical" evidence="7">
    <location>
        <begin position="274"/>
        <end position="295"/>
    </location>
</feature>
<keyword evidence="5 7" id="KW-0472">Membrane</keyword>
<feature type="transmembrane region" description="Helical" evidence="7">
    <location>
        <begin position="673"/>
        <end position="696"/>
    </location>
</feature>
<evidence type="ECO:0000256" key="3">
    <source>
        <dbReference type="ARBA" id="ARBA00022692"/>
    </source>
</evidence>
<feature type="transmembrane region" description="Helical" evidence="7">
    <location>
        <begin position="393"/>
        <end position="418"/>
    </location>
</feature>
<accession>A0ABP3N2Y3</accession>
<evidence type="ECO:0000256" key="1">
    <source>
        <dbReference type="ARBA" id="ARBA00004651"/>
    </source>
</evidence>
<evidence type="ECO:0000256" key="2">
    <source>
        <dbReference type="ARBA" id="ARBA00022475"/>
    </source>
</evidence>
<comment type="similarity">
    <text evidence="6">Belongs to the ABC-4 integral membrane protein family.</text>
</comment>
<dbReference type="RefSeq" id="WP_021341488.1">
    <property type="nucleotide sequence ID" value="NZ_BAAAGS010000020.1"/>
</dbReference>
<feature type="transmembrane region" description="Helical" evidence="7">
    <location>
        <begin position="621"/>
        <end position="642"/>
    </location>
</feature>
<dbReference type="InterPro" id="IPR050250">
    <property type="entry name" value="Macrolide_Exporter_MacB"/>
</dbReference>
<gene>
    <name evidence="9" type="ORF">GCM10009533_33400</name>
</gene>
<feature type="transmembrane region" description="Helical" evidence="7">
    <location>
        <begin position="179"/>
        <end position="203"/>
    </location>
</feature>
<comment type="subcellular location">
    <subcellularLocation>
        <location evidence="1">Cell membrane</location>
        <topology evidence="1">Multi-pass membrane protein</topology>
    </subcellularLocation>
</comment>